<dbReference type="SUPFAM" id="SSF56801">
    <property type="entry name" value="Acetyl-CoA synthetase-like"/>
    <property type="match status" value="1"/>
</dbReference>
<evidence type="ECO:0000313" key="2">
    <source>
        <dbReference type="Proteomes" id="UP000499080"/>
    </source>
</evidence>
<dbReference type="Proteomes" id="UP000499080">
    <property type="component" value="Unassembled WGS sequence"/>
</dbReference>
<keyword evidence="2" id="KW-1185">Reference proteome</keyword>
<name>A0A4Y2WDP0_ARAVE</name>
<proteinExistence type="predicted"/>
<protein>
    <submittedName>
        <fullName evidence="1">Acetoacetyl-CoA synthetase</fullName>
    </submittedName>
</protein>
<accession>A0A4Y2WDP0</accession>
<dbReference type="PANTHER" id="PTHR42921">
    <property type="entry name" value="ACETOACETYL-COA SYNTHETASE"/>
    <property type="match status" value="1"/>
</dbReference>
<dbReference type="GO" id="GO:0030729">
    <property type="term" value="F:acetoacetate-CoA ligase activity"/>
    <property type="evidence" value="ECO:0007669"/>
    <property type="project" value="TreeGrafter"/>
</dbReference>
<dbReference type="EMBL" id="BGPR01058196">
    <property type="protein sequence ID" value="GBO34390.1"/>
    <property type="molecule type" value="Genomic_DNA"/>
</dbReference>
<dbReference type="OrthoDB" id="6434877at2759"/>
<organism evidence="1 2">
    <name type="scientific">Araneus ventricosus</name>
    <name type="common">Orbweaver spider</name>
    <name type="synonym">Epeira ventricosa</name>
    <dbReference type="NCBI Taxonomy" id="182803"/>
    <lineage>
        <taxon>Eukaryota</taxon>
        <taxon>Metazoa</taxon>
        <taxon>Ecdysozoa</taxon>
        <taxon>Arthropoda</taxon>
        <taxon>Chelicerata</taxon>
        <taxon>Arachnida</taxon>
        <taxon>Araneae</taxon>
        <taxon>Araneomorphae</taxon>
        <taxon>Entelegynae</taxon>
        <taxon>Araneoidea</taxon>
        <taxon>Araneidae</taxon>
        <taxon>Araneus</taxon>
    </lineage>
</organism>
<dbReference type="PANTHER" id="PTHR42921:SF1">
    <property type="entry name" value="ACETOACETYL-COA SYNTHETASE"/>
    <property type="match status" value="1"/>
</dbReference>
<comment type="caution">
    <text evidence="1">The sequence shown here is derived from an EMBL/GenBank/DDBJ whole genome shotgun (WGS) entry which is preliminary data.</text>
</comment>
<sequence length="163" mass="18550">MTIAAVVLKLEGGTYLKWAQSYWNNGDDAWQNPITKGFIVYGRSDETMDPKGARYNCSDIYFALEGFPGVKDSVVVSQYNKDMDERVILFVKMFPGHELTDKVKEKINETIEHHLTYEHIPDIIMEAPDIPVCNLREYLLITGGTNAVSSGESRIWVWEGLRS</sequence>
<dbReference type="InterPro" id="IPR045851">
    <property type="entry name" value="AMP-bd_C_sf"/>
</dbReference>
<gene>
    <name evidence="1" type="primary">aacs_13</name>
    <name evidence="1" type="ORF">AVEN_160761_1</name>
</gene>
<dbReference type="AlphaFoldDB" id="A0A4Y2WDP0"/>
<dbReference type="Gene3D" id="3.30.300.30">
    <property type="match status" value="1"/>
</dbReference>
<evidence type="ECO:0000313" key="1">
    <source>
        <dbReference type="EMBL" id="GBO34390.1"/>
    </source>
</evidence>
<reference evidence="1 2" key="1">
    <citation type="journal article" date="2019" name="Sci. Rep.">
        <title>Orb-weaving spider Araneus ventricosus genome elucidates the spidroin gene catalogue.</title>
        <authorList>
            <person name="Kono N."/>
            <person name="Nakamura H."/>
            <person name="Ohtoshi R."/>
            <person name="Moran D.A.P."/>
            <person name="Shinohara A."/>
            <person name="Yoshida Y."/>
            <person name="Fujiwara M."/>
            <person name="Mori M."/>
            <person name="Tomita M."/>
            <person name="Arakawa K."/>
        </authorList>
    </citation>
    <scope>NUCLEOTIDE SEQUENCE [LARGE SCALE GENOMIC DNA]</scope>
</reference>